<name>A0A2P2LZ03_RHIMU</name>
<accession>A0A2P2LZ03</accession>
<dbReference type="AlphaFoldDB" id="A0A2P2LZ03"/>
<dbReference type="EMBL" id="GGEC01042727">
    <property type="protein sequence ID" value="MBX23211.1"/>
    <property type="molecule type" value="Transcribed_RNA"/>
</dbReference>
<reference evidence="1" key="1">
    <citation type="submission" date="2018-02" db="EMBL/GenBank/DDBJ databases">
        <title>Rhizophora mucronata_Transcriptome.</title>
        <authorList>
            <person name="Meera S.P."/>
            <person name="Sreeshan A."/>
            <person name="Augustine A."/>
        </authorList>
    </citation>
    <scope>NUCLEOTIDE SEQUENCE</scope>
    <source>
        <tissue evidence="1">Leaf</tissue>
    </source>
</reference>
<sequence>MNLRHTRRTLTIKIIRMTSMHNTIFLQKIF</sequence>
<evidence type="ECO:0000313" key="1">
    <source>
        <dbReference type="EMBL" id="MBX23211.1"/>
    </source>
</evidence>
<protein>
    <submittedName>
        <fullName evidence="1">Uncharacterized protein MANES_15G015400</fullName>
    </submittedName>
</protein>
<organism evidence="1">
    <name type="scientific">Rhizophora mucronata</name>
    <name type="common">Asiatic mangrove</name>
    <dbReference type="NCBI Taxonomy" id="61149"/>
    <lineage>
        <taxon>Eukaryota</taxon>
        <taxon>Viridiplantae</taxon>
        <taxon>Streptophyta</taxon>
        <taxon>Embryophyta</taxon>
        <taxon>Tracheophyta</taxon>
        <taxon>Spermatophyta</taxon>
        <taxon>Magnoliopsida</taxon>
        <taxon>eudicotyledons</taxon>
        <taxon>Gunneridae</taxon>
        <taxon>Pentapetalae</taxon>
        <taxon>rosids</taxon>
        <taxon>fabids</taxon>
        <taxon>Malpighiales</taxon>
        <taxon>Rhizophoraceae</taxon>
        <taxon>Rhizophora</taxon>
    </lineage>
</organism>
<proteinExistence type="predicted"/>